<dbReference type="Gene3D" id="3.40.250.10">
    <property type="entry name" value="Rhodanese-like domain"/>
    <property type="match status" value="1"/>
</dbReference>
<dbReference type="SUPFAM" id="SSF52821">
    <property type="entry name" value="Rhodanese/Cell cycle control phosphatase"/>
    <property type="match status" value="1"/>
</dbReference>
<keyword evidence="1" id="KW-0963">Cytoplasm</keyword>
<keyword evidence="2" id="KW-0808">Transferase</keyword>
<dbReference type="SMART" id="SM00450">
    <property type="entry name" value="RHOD"/>
    <property type="match status" value="1"/>
</dbReference>
<name>A0A383CWZ3_9ZZZZ</name>
<dbReference type="NCBIfam" id="NF001195">
    <property type="entry name" value="PRK00162.1"/>
    <property type="match status" value="1"/>
</dbReference>
<evidence type="ECO:0000256" key="2">
    <source>
        <dbReference type="ARBA" id="ARBA00022679"/>
    </source>
</evidence>
<accession>A0A383CWZ3</accession>
<dbReference type="PANTHER" id="PTHR43031:SF6">
    <property type="entry name" value="THIOSULFATE SULFURTRANSFERASE GLPE"/>
    <property type="match status" value="1"/>
</dbReference>
<sequence>MDSIKQIDVHKVKEIEDNNSATIVDIRDPASYQAGHIPNAIHLSDNTVEKFLSDTDKNKPLVVYCYHGISSQGAAAYFSEQGFKEVSSMIGGFEAWRVAFSDSVAKKA</sequence>
<proteinExistence type="inferred from homology"/>
<evidence type="ECO:0000313" key="4">
    <source>
        <dbReference type="EMBL" id="SVE36681.1"/>
    </source>
</evidence>
<dbReference type="EMBL" id="UINC01212379">
    <property type="protein sequence ID" value="SVE36681.1"/>
    <property type="molecule type" value="Genomic_DNA"/>
</dbReference>
<dbReference type="PANTHER" id="PTHR43031">
    <property type="entry name" value="FAD-DEPENDENT OXIDOREDUCTASE"/>
    <property type="match status" value="1"/>
</dbReference>
<dbReference type="GO" id="GO:0004792">
    <property type="term" value="F:thiosulfate-cyanide sulfurtransferase activity"/>
    <property type="evidence" value="ECO:0007669"/>
    <property type="project" value="InterPro"/>
</dbReference>
<dbReference type="InterPro" id="IPR023695">
    <property type="entry name" value="Thiosulf_sulfurTrfase"/>
</dbReference>
<dbReference type="HAMAP" id="MF_01009">
    <property type="entry name" value="Thiosulf_sulfurtr"/>
    <property type="match status" value="1"/>
</dbReference>
<dbReference type="InterPro" id="IPR036873">
    <property type="entry name" value="Rhodanese-like_dom_sf"/>
</dbReference>
<dbReference type="AlphaFoldDB" id="A0A383CWZ3"/>
<gene>
    <name evidence="4" type="ORF">METZ01_LOCUS489535</name>
</gene>
<organism evidence="4">
    <name type="scientific">marine metagenome</name>
    <dbReference type="NCBI Taxonomy" id="408172"/>
    <lineage>
        <taxon>unclassified sequences</taxon>
        <taxon>metagenomes</taxon>
        <taxon>ecological metagenomes</taxon>
    </lineage>
</organism>
<evidence type="ECO:0000259" key="3">
    <source>
        <dbReference type="PROSITE" id="PS50206"/>
    </source>
</evidence>
<feature type="domain" description="Rhodanese" evidence="3">
    <location>
        <begin position="17"/>
        <end position="105"/>
    </location>
</feature>
<reference evidence="4" key="1">
    <citation type="submission" date="2018-05" db="EMBL/GenBank/DDBJ databases">
        <authorList>
            <person name="Lanie J.A."/>
            <person name="Ng W.-L."/>
            <person name="Kazmierczak K.M."/>
            <person name="Andrzejewski T.M."/>
            <person name="Davidsen T.M."/>
            <person name="Wayne K.J."/>
            <person name="Tettelin H."/>
            <person name="Glass J.I."/>
            <person name="Rusch D."/>
            <person name="Podicherti R."/>
            <person name="Tsui H.-C.T."/>
            <person name="Winkler M.E."/>
        </authorList>
    </citation>
    <scope>NUCLEOTIDE SEQUENCE</scope>
</reference>
<dbReference type="CDD" id="cd01444">
    <property type="entry name" value="GlpE_ST"/>
    <property type="match status" value="1"/>
</dbReference>
<protein>
    <recommendedName>
        <fullName evidence="3">Rhodanese domain-containing protein</fullName>
    </recommendedName>
</protein>
<dbReference type="InterPro" id="IPR001763">
    <property type="entry name" value="Rhodanese-like_dom"/>
</dbReference>
<dbReference type="InterPro" id="IPR050229">
    <property type="entry name" value="GlpE_sulfurtransferase"/>
</dbReference>
<dbReference type="PROSITE" id="PS50206">
    <property type="entry name" value="RHODANESE_3"/>
    <property type="match status" value="1"/>
</dbReference>
<dbReference type="GO" id="GO:0005737">
    <property type="term" value="C:cytoplasm"/>
    <property type="evidence" value="ECO:0007669"/>
    <property type="project" value="InterPro"/>
</dbReference>
<evidence type="ECO:0000256" key="1">
    <source>
        <dbReference type="ARBA" id="ARBA00022490"/>
    </source>
</evidence>
<dbReference type="Pfam" id="PF00581">
    <property type="entry name" value="Rhodanese"/>
    <property type="match status" value="1"/>
</dbReference>